<comment type="caution">
    <text evidence="2">The sequence shown here is derived from an EMBL/GenBank/DDBJ whole genome shotgun (WGS) entry which is preliminary data.</text>
</comment>
<protein>
    <recommendedName>
        <fullName evidence="4">Secreted protein</fullName>
    </recommendedName>
</protein>
<feature type="signal peptide" evidence="1">
    <location>
        <begin position="1"/>
        <end position="21"/>
    </location>
</feature>
<feature type="chain" id="PRO_5024985999" description="Secreted protein" evidence="1">
    <location>
        <begin position="22"/>
        <end position="127"/>
    </location>
</feature>
<accession>A0A5N5DBA5</accession>
<proteinExistence type="predicted"/>
<keyword evidence="1" id="KW-0732">Signal</keyword>
<dbReference type="OrthoDB" id="3867638at2759"/>
<gene>
    <name evidence="2" type="ORF">DBV05_g6857</name>
</gene>
<dbReference type="EMBL" id="VCHE01000043">
    <property type="protein sequence ID" value="KAB2574492.1"/>
    <property type="molecule type" value="Genomic_DNA"/>
</dbReference>
<dbReference type="AlphaFoldDB" id="A0A5N5DBA5"/>
<keyword evidence="3" id="KW-1185">Reference proteome</keyword>
<organism evidence="2 3">
    <name type="scientific">Lasiodiplodia theobromae</name>
    <dbReference type="NCBI Taxonomy" id="45133"/>
    <lineage>
        <taxon>Eukaryota</taxon>
        <taxon>Fungi</taxon>
        <taxon>Dikarya</taxon>
        <taxon>Ascomycota</taxon>
        <taxon>Pezizomycotina</taxon>
        <taxon>Dothideomycetes</taxon>
        <taxon>Dothideomycetes incertae sedis</taxon>
        <taxon>Botryosphaeriales</taxon>
        <taxon>Botryosphaeriaceae</taxon>
        <taxon>Lasiodiplodia</taxon>
    </lineage>
</organism>
<sequence length="127" mass="13969">MHASTITSTLLLSILSLGALASPTPAEAVNNLHKRDDTCESENIAGFYKRWNIWVDNDDDHNDECGSGCLDNIRGRCGSSVTDWGCNRDDNGQGYYHFNTPTTCSEYDMTQALKACLDGRTIDCNVV</sequence>
<evidence type="ECO:0000256" key="1">
    <source>
        <dbReference type="SAM" id="SignalP"/>
    </source>
</evidence>
<evidence type="ECO:0000313" key="3">
    <source>
        <dbReference type="Proteomes" id="UP000325902"/>
    </source>
</evidence>
<name>A0A5N5DBA5_9PEZI</name>
<evidence type="ECO:0000313" key="2">
    <source>
        <dbReference type="EMBL" id="KAB2574492.1"/>
    </source>
</evidence>
<dbReference type="Proteomes" id="UP000325902">
    <property type="component" value="Unassembled WGS sequence"/>
</dbReference>
<reference evidence="2 3" key="1">
    <citation type="journal article" date="2019" name="Sci. Rep.">
        <title>A multi-omics analysis of the grapevine pathogen Lasiodiplodia theobromae reveals that temperature affects the expression of virulence- and pathogenicity-related genes.</title>
        <authorList>
            <person name="Felix C."/>
            <person name="Meneses R."/>
            <person name="Goncalves M.F.M."/>
            <person name="Tilleman L."/>
            <person name="Duarte A.S."/>
            <person name="Jorrin-Novo J.V."/>
            <person name="Van de Peer Y."/>
            <person name="Deforce D."/>
            <person name="Van Nieuwerburgh F."/>
            <person name="Esteves A.C."/>
            <person name="Alves A."/>
        </authorList>
    </citation>
    <scope>NUCLEOTIDE SEQUENCE [LARGE SCALE GENOMIC DNA]</scope>
    <source>
        <strain evidence="2 3">LA-SOL3</strain>
    </source>
</reference>
<evidence type="ECO:0008006" key="4">
    <source>
        <dbReference type="Google" id="ProtNLM"/>
    </source>
</evidence>